<name>A0AAD6SN35_9AGAR</name>
<evidence type="ECO:0000313" key="1">
    <source>
        <dbReference type="EMBL" id="KAJ7028707.1"/>
    </source>
</evidence>
<accession>A0AAD6SN35</accession>
<keyword evidence="2" id="KW-1185">Reference proteome</keyword>
<proteinExistence type="predicted"/>
<organism evidence="1 2">
    <name type="scientific">Mycena alexandri</name>
    <dbReference type="NCBI Taxonomy" id="1745969"/>
    <lineage>
        <taxon>Eukaryota</taxon>
        <taxon>Fungi</taxon>
        <taxon>Dikarya</taxon>
        <taxon>Basidiomycota</taxon>
        <taxon>Agaricomycotina</taxon>
        <taxon>Agaricomycetes</taxon>
        <taxon>Agaricomycetidae</taxon>
        <taxon>Agaricales</taxon>
        <taxon>Marasmiineae</taxon>
        <taxon>Mycenaceae</taxon>
        <taxon>Mycena</taxon>
    </lineage>
</organism>
<evidence type="ECO:0000313" key="2">
    <source>
        <dbReference type="Proteomes" id="UP001218188"/>
    </source>
</evidence>
<reference evidence="1" key="1">
    <citation type="submission" date="2023-03" db="EMBL/GenBank/DDBJ databases">
        <title>Massive genome expansion in bonnet fungi (Mycena s.s.) driven by repeated elements and novel gene families across ecological guilds.</title>
        <authorList>
            <consortium name="Lawrence Berkeley National Laboratory"/>
            <person name="Harder C.B."/>
            <person name="Miyauchi S."/>
            <person name="Viragh M."/>
            <person name="Kuo A."/>
            <person name="Thoen E."/>
            <person name="Andreopoulos B."/>
            <person name="Lu D."/>
            <person name="Skrede I."/>
            <person name="Drula E."/>
            <person name="Henrissat B."/>
            <person name="Morin E."/>
            <person name="Kohler A."/>
            <person name="Barry K."/>
            <person name="LaButti K."/>
            <person name="Morin E."/>
            <person name="Salamov A."/>
            <person name="Lipzen A."/>
            <person name="Mereny Z."/>
            <person name="Hegedus B."/>
            <person name="Baldrian P."/>
            <person name="Stursova M."/>
            <person name="Weitz H."/>
            <person name="Taylor A."/>
            <person name="Grigoriev I.V."/>
            <person name="Nagy L.G."/>
            <person name="Martin F."/>
            <person name="Kauserud H."/>
        </authorList>
    </citation>
    <scope>NUCLEOTIDE SEQUENCE</scope>
    <source>
        <strain evidence="1">CBHHK200</strain>
    </source>
</reference>
<sequence length="76" mass="8675">MQAKWRNDKFEVILRKVNSASTPEWRIKCLDCPGKLYTPGPGETLSNYEVHLKNRLHRQRVNDRMGNSATSTAATS</sequence>
<protein>
    <submittedName>
        <fullName evidence="1">Uncharacterized protein</fullName>
    </submittedName>
</protein>
<dbReference type="Proteomes" id="UP001218188">
    <property type="component" value="Unassembled WGS sequence"/>
</dbReference>
<gene>
    <name evidence="1" type="ORF">C8F04DRAFT_963649</name>
</gene>
<dbReference type="AlphaFoldDB" id="A0AAD6SN35"/>
<comment type="caution">
    <text evidence="1">The sequence shown here is derived from an EMBL/GenBank/DDBJ whole genome shotgun (WGS) entry which is preliminary data.</text>
</comment>
<dbReference type="EMBL" id="JARJCM010000109">
    <property type="protein sequence ID" value="KAJ7028707.1"/>
    <property type="molecule type" value="Genomic_DNA"/>
</dbReference>